<sequence>MVMTIGGQTRAARRAVTTVAGADAGERMRRPNREQGSEPREAGMLGDQDEPWTFDVESVCKISPDPTDDDGEVTFAVVFNVSGPDASAEIEVFVTDIPDPSLLITLAMAKLHEALAAWARITLGRRIANDDGMPG</sequence>
<dbReference type="Proteomes" id="UP000290759">
    <property type="component" value="Unassembled WGS sequence"/>
</dbReference>
<feature type="compositionally biased region" description="Basic and acidic residues" evidence="1">
    <location>
        <begin position="24"/>
        <end position="41"/>
    </location>
</feature>
<name>A0A4Q2TZJ4_9HYPH</name>
<reference evidence="2 3" key="1">
    <citation type="submission" date="2018-12" db="EMBL/GenBank/DDBJ databases">
        <authorList>
            <person name="Grouzdev D.S."/>
            <person name="Krutkina M.S."/>
        </authorList>
    </citation>
    <scope>NUCLEOTIDE SEQUENCE [LARGE SCALE GENOMIC DNA]</scope>
    <source>
        <strain evidence="2 3">RmlP026</strain>
    </source>
</reference>
<organism evidence="2 3">
    <name type="scientific">Lichenibacterium minor</name>
    <dbReference type="NCBI Taxonomy" id="2316528"/>
    <lineage>
        <taxon>Bacteria</taxon>
        <taxon>Pseudomonadati</taxon>
        <taxon>Pseudomonadota</taxon>
        <taxon>Alphaproteobacteria</taxon>
        <taxon>Hyphomicrobiales</taxon>
        <taxon>Lichenihabitantaceae</taxon>
        <taxon>Lichenibacterium</taxon>
    </lineage>
</organism>
<keyword evidence="3" id="KW-1185">Reference proteome</keyword>
<protein>
    <submittedName>
        <fullName evidence="2">Uncharacterized protein</fullName>
    </submittedName>
</protein>
<feature type="region of interest" description="Disordered" evidence="1">
    <location>
        <begin position="22"/>
        <end position="50"/>
    </location>
</feature>
<gene>
    <name evidence="2" type="ORF">D3273_23475</name>
</gene>
<evidence type="ECO:0000256" key="1">
    <source>
        <dbReference type="SAM" id="MobiDB-lite"/>
    </source>
</evidence>
<comment type="caution">
    <text evidence="2">The sequence shown here is derived from an EMBL/GenBank/DDBJ whole genome shotgun (WGS) entry which is preliminary data.</text>
</comment>
<accession>A0A4Q2TZJ4</accession>
<dbReference type="AlphaFoldDB" id="A0A4Q2TZJ4"/>
<dbReference type="RefSeq" id="WP_129229330.1">
    <property type="nucleotide sequence ID" value="NZ_QYBB01000048.1"/>
</dbReference>
<evidence type="ECO:0000313" key="3">
    <source>
        <dbReference type="Proteomes" id="UP000290759"/>
    </source>
</evidence>
<evidence type="ECO:0000313" key="2">
    <source>
        <dbReference type="EMBL" id="RYC29549.1"/>
    </source>
</evidence>
<reference evidence="2 3" key="2">
    <citation type="submission" date="2019-02" db="EMBL/GenBank/DDBJ databases">
        <title>'Lichenibacterium ramalinii' gen. nov. sp. nov., 'Lichenibacterium minor' gen. nov. sp. nov.</title>
        <authorList>
            <person name="Pankratov T."/>
        </authorList>
    </citation>
    <scope>NUCLEOTIDE SEQUENCE [LARGE SCALE GENOMIC DNA]</scope>
    <source>
        <strain evidence="2 3">RmlP026</strain>
    </source>
</reference>
<dbReference type="EMBL" id="QYBB01000048">
    <property type="protein sequence ID" value="RYC29549.1"/>
    <property type="molecule type" value="Genomic_DNA"/>
</dbReference>
<proteinExistence type="predicted"/>